<comment type="caution">
    <text evidence="3">The sequence shown here is derived from an EMBL/GenBank/DDBJ whole genome shotgun (WGS) entry which is preliminary data.</text>
</comment>
<reference evidence="3 4" key="1">
    <citation type="journal article" date="2011" name="Genome Biol.">
        <title>Comparative genome sequence analysis underscores mycoparasitism as the ancestral life style of Trichoderma.</title>
        <authorList>
            <person name="Kubicek C.P."/>
            <person name="Herrera-Estrella A."/>
            <person name="Seidl-Seiboth V."/>
            <person name="Martinez D.A."/>
            <person name="Druzhinina I.S."/>
            <person name="Thon M."/>
            <person name="Zeilinger S."/>
            <person name="Casas-Flores S."/>
            <person name="Horwitz B.A."/>
            <person name="Mukherjee P.K."/>
            <person name="Mukherjee M."/>
            <person name="Kredics L."/>
            <person name="Alcaraz L.D."/>
            <person name="Aerts A."/>
            <person name="Antal Z."/>
            <person name="Atanasova L."/>
            <person name="Cervantes-Badillo M.G."/>
            <person name="Challacombe J."/>
            <person name="Chertkov O."/>
            <person name="McCluskey K."/>
            <person name="Coulpier F."/>
            <person name="Deshpande N."/>
            <person name="von Doehren H."/>
            <person name="Ebbole D.J."/>
            <person name="Esquivel-Naranjo E.U."/>
            <person name="Fekete E."/>
            <person name="Flipphi M."/>
            <person name="Glaser F."/>
            <person name="Gomez-Rodriguez E.Y."/>
            <person name="Gruber S."/>
            <person name="Han C."/>
            <person name="Henrissat B."/>
            <person name="Hermosa R."/>
            <person name="Hernandez-Onate M."/>
            <person name="Karaffa L."/>
            <person name="Kosti I."/>
            <person name="Le Crom S."/>
            <person name="Lindquist E."/>
            <person name="Lucas S."/>
            <person name="Luebeck M."/>
            <person name="Luebeck P.S."/>
            <person name="Margeot A."/>
            <person name="Metz B."/>
            <person name="Misra M."/>
            <person name="Nevalainen H."/>
            <person name="Omann M."/>
            <person name="Packer N."/>
            <person name="Perrone G."/>
            <person name="Uresti-Rivera E.E."/>
            <person name="Salamov A."/>
            <person name="Schmoll M."/>
            <person name="Seiboth B."/>
            <person name="Shapiro H."/>
            <person name="Sukno S."/>
            <person name="Tamayo-Ramos J.A."/>
            <person name="Tisch D."/>
            <person name="Wiest A."/>
            <person name="Wilkinson H.H."/>
            <person name="Zhang M."/>
            <person name="Coutinho P.M."/>
            <person name="Kenerley C.M."/>
            <person name="Monte E."/>
            <person name="Baker S.E."/>
            <person name="Grigoriev I.V."/>
        </authorList>
    </citation>
    <scope>NUCLEOTIDE SEQUENCE [LARGE SCALE GENOMIC DNA]</scope>
    <source>
        <strain evidence="4">Gv29-8 / FGSC 10586</strain>
    </source>
</reference>
<feature type="region of interest" description="Disordered" evidence="1">
    <location>
        <begin position="80"/>
        <end position="102"/>
    </location>
</feature>
<accession>G9MT99</accession>
<dbReference type="Proteomes" id="UP000007115">
    <property type="component" value="Unassembled WGS sequence"/>
</dbReference>
<evidence type="ECO:0000256" key="1">
    <source>
        <dbReference type="SAM" id="MobiDB-lite"/>
    </source>
</evidence>
<evidence type="ECO:0000256" key="2">
    <source>
        <dbReference type="SAM" id="SignalP"/>
    </source>
</evidence>
<keyword evidence="2" id="KW-0732">Signal</keyword>
<protein>
    <submittedName>
        <fullName evidence="3">Uncharacterized protein</fullName>
    </submittedName>
</protein>
<evidence type="ECO:0000313" key="3">
    <source>
        <dbReference type="EMBL" id="EHK22299.1"/>
    </source>
</evidence>
<gene>
    <name evidence="3" type="ORF">TRIVIDRAFT_221583</name>
</gene>
<name>G9MT99_HYPVG</name>
<dbReference type="AlphaFoldDB" id="G9MT99"/>
<dbReference type="VEuPathDB" id="FungiDB:TRIVIDRAFT_221583"/>
<dbReference type="InParanoid" id="G9MT99"/>
<dbReference type="GeneID" id="25791568"/>
<organism evidence="3 4">
    <name type="scientific">Hypocrea virens (strain Gv29-8 / FGSC 10586)</name>
    <name type="common">Gliocladium virens</name>
    <name type="synonym">Trichoderma virens</name>
    <dbReference type="NCBI Taxonomy" id="413071"/>
    <lineage>
        <taxon>Eukaryota</taxon>
        <taxon>Fungi</taxon>
        <taxon>Dikarya</taxon>
        <taxon>Ascomycota</taxon>
        <taxon>Pezizomycotina</taxon>
        <taxon>Sordariomycetes</taxon>
        <taxon>Hypocreomycetidae</taxon>
        <taxon>Hypocreales</taxon>
        <taxon>Hypocreaceae</taxon>
        <taxon>Trichoderma</taxon>
    </lineage>
</organism>
<keyword evidence="4" id="KW-1185">Reference proteome</keyword>
<dbReference type="EMBL" id="ABDF02000006">
    <property type="protein sequence ID" value="EHK22299.1"/>
    <property type="molecule type" value="Genomic_DNA"/>
</dbReference>
<sequence length="102" mass="11103">MVRRYPGPTFKVLFAPLVLSFAQSEAQTRDVITSSVATIRSHPDWSRARAIGSTTAVPRIVNGGIKAGRLSAGKLQQRNLANSETAFRPPLSPQPSTSPFRR</sequence>
<dbReference type="RefSeq" id="XP_013956524.1">
    <property type="nucleotide sequence ID" value="XM_014101049.1"/>
</dbReference>
<evidence type="ECO:0000313" key="4">
    <source>
        <dbReference type="Proteomes" id="UP000007115"/>
    </source>
</evidence>
<dbReference type="HOGENOM" id="CLU_2277882_0_0_1"/>
<proteinExistence type="predicted"/>
<feature type="signal peptide" evidence="2">
    <location>
        <begin position="1"/>
        <end position="26"/>
    </location>
</feature>
<feature type="chain" id="PRO_5003523618" evidence="2">
    <location>
        <begin position="27"/>
        <end position="102"/>
    </location>
</feature>